<name>A0A9X8UJ05_9FIRM</name>
<organism evidence="1 2">
    <name type="scientific">Harryflintia acetispora</name>
    <dbReference type="NCBI Taxonomy" id="1849041"/>
    <lineage>
        <taxon>Bacteria</taxon>
        <taxon>Bacillati</taxon>
        <taxon>Bacillota</taxon>
        <taxon>Clostridia</taxon>
        <taxon>Eubacteriales</taxon>
        <taxon>Oscillospiraceae</taxon>
        <taxon>Harryflintia</taxon>
    </lineage>
</organism>
<evidence type="ECO:0000313" key="1">
    <source>
        <dbReference type="EMBL" id="TCL43214.1"/>
    </source>
</evidence>
<protein>
    <submittedName>
        <fullName evidence="1">Phage I-like protein</fullName>
    </submittedName>
</protein>
<accession>A0A9X8UJ05</accession>
<dbReference type="RefSeq" id="WP_132084586.1">
    <property type="nucleotide sequence ID" value="NZ_SLUK01000006.1"/>
</dbReference>
<evidence type="ECO:0000313" key="2">
    <source>
        <dbReference type="Proteomes" id="UP000294682"/>
    </source>
</evidence>
<dbReference type="PIRSF" id="PIRSF016624">
    <property type="entry name" value="Mu_prophg_I"/>
    <property type="match status" value="1"/>
</dbReference>
<reference evidence="1 2" key="1">
    <citation type="submission" date="2019-03" db="EMBL/GenBank/DDBJ databases">
        <title>Genomic Encyclopedia of Type Strains, Phase IV (KMG-IV): sequencing the most valuable type-strain genomes for metagenomic binning, comparative biology and taxonomic classification.</title>
        <authorList>
            <person name="Goeker M."/>
        </authorList>
    </citation>
    <scope>NUCLEOTIDE SEQUENCE [LARGE SCALE GENOMIC DNA]</scope>
    <source>
        <strain evidence="1 2">DSM 100433</strain>
    </source>
</reference>
<keyword evidence="2" id="KW-1185">Reference proteome</keyword>
<proteinExistence type="predicted"/>
<dbReference type="EMBL" id="SLUK01000006">
    <property type="protein sequence ID" value="TCL43214.1"/>
    <property type="molecule type" value="Genomic_DNA"/>
</dbReference>
<dbReference type="Pfam" id="PF10123">
    <property type="entry name" value="Mu-like_Pro"/>
    <property type="match status" value="1"/>
</dbReference>
<gene>
    <name evidence="1" type="ORF">EDD78_10674</name>
</gene>
<dbReference type="AlphaFoldDB" id="A0A9X8UJ05"/>
<dbReference type="InterPro" id="IPR012106">
    <property type="entry name" value="Phage_Mu_Gp1"/>
</dbReference>
<dbReference type="Proteomes" id="UP000294682">
    <property type="component" value="Unassembled WGS sequence"/>
</dbReference>
<comment type="caution">
    <text evidence="1">The sequence shown here is derived from an EMBL/GenBank/DDBJ whole genome shotgun (WGS) entry which is preliminary data.</text>
</comment>
<sequence length="347" mass="37902">MIELFACSAGRAEVSGAPEVIKILPLGHVTTTEGSFEVDAESYKLMQEQYRARRLDLPIDYEHQTLKDVQAPAAGWIKELVLQEDAIAARVEWTDKGREYLEHREYRYLSPVVLVRAKDKKAVGLHSAALTNKPAIDRMFAIVNSDRLPPWGAIPKNKKGGNQVEELVKKIAAALGLGEEASEEQLMQRLGEIVGEAKDLKAKQEAQDQVVANKNVCELLGLKAGAPASEVSARIVELKDGGAGNVEAELRALKGRLADRDAEDMVELALKDGKITPAQREWAKEYALKDPSGFKAFADKAPQVVPLSEIAPGGGKEDKKKVSEETLAICKQVGVSPEDLEKFGKED</sequence>